<dbReference type="InterPro" id="IPR015424">
    <property type="entry name" value="PyrdxlP-dep_Trfase"/>
</dbReference>
<evidence type="ECO:0000256" key="2">
    <source>
        <dbReference type="ARBA" id="ARBA00022898"/>
    </source>
</evidence>
<dbReference type="Pfam" id="PF01212">
    <property type="entry name" value="Beta_elim_lyase"/>
    <property type="match status" value="1"/>
</dbReference>
<dbReference type="PANTHER" id="PTHR32325">
    <property type="entry name" value="BETA-ELIMINATING LYASE-LIKE PROTEIN-RELATED"/>
    <property type="match status" value="1"/>
</dbReference>
<evidence type="ECO:0000256" key="1">
    <source>
        <dbReference type="ARBA" id="ARBA00001933"/>
    </source>
</evidence>
<dbReference type="NCBIfam" id="NF009709">
    <property type="entry name" value="PRK13238.1"/>
    <property type="match status" value="1"/>
</dbReference>
<sequence>MRNIRETAELCRRYNVPLLIDSARFAENAYFIKTREEGYADKSIKQIVREIYQYADIMTISAKKDGVVNMGGFVAMRSEELFVKAMSFCIMYEGYVTYGGMSGRDMDALAVGLDENTEFEQLDARIRQVKLLGDLLDEYGVPYQRPAGGHAIFIDAKKVLPNLPKEEFIAQTLAVELYLEAGIRGVEIGSIL</sequence>
<protein>
    <submittedName>
        <fullName evidence="4">Tyrosine phenol-lyase</fullName>
    </submittedName>
</protein>
<dbReference type="Gene3D" id="3.40.640.10">
    <property type="entry name" value="Type I PLP-dependent aspartate aminotransferase-like (Major domain)"/>
    <property type="match status" value="1"/>
</dbReference>
<dbReference type="AlphaFoldDB" id="K1SIU1"/>
<feature type="non-terminal residue" evidence="4">
    <location>
        <position position="192"/>
    </location>
</feature>
<accession>K1SIU1</accession>
<evidence type="ECO:0000313" key="4">
    <source>
        <dbReference type="EMBL" id="EKC57493.1"/>
    </source>
</evidence>
<dbReference type="InterPro" id="IPR015421">
    <property type="entry name" value="PyrdxlP-dep_Trfase_major"/>
</dbReference>
<organism evidence="4">
    <name type="scientific">human gut metagenome</name>
    <dbReference type="NCBI Taxonomy" id="408170"/>
    <lineage>
        <taxon>unclassified sequences</taxon>
        <taxon>metagenomes</taxon>
        <taxon>organismal metagenomes</taxon>
    </lineage>
</organism>
<dbReference type="SUPFAM" id="SSF53383">
    <property type="entry name" value="PLP-dependent transferases"/>
    <property type="match status" value="1"/>
</dbReference>
<dbReference type="InterPro" id="IPR001597">
    <property type="entry name" value="ArAA_b-elim_lyase/Thr_aldolase"/>
</dbReference>
<name>K1SIU1_9ZZZZ</name>
<reference evidence="4" key="1">
    <citation type="journal article" date="2013" name="Environ. Microbiol.">
        <title>Microbiota from the distal guts of lean and obese adolescents exhibit partial functional redundancy besides clear differences in community structure.</title>
        <authorList>
            <person name="Ferrer M."/>
            <person name="Ruiz A."/>
            <person name="Lanza F."/>
            <person name="Haange S.B."/>
            <person name="Oberbach A."/>
            <person name="Till H."/>
            <person name="Bargiela R."/>
            <person name="Campoy C."/>
            <person name="Segura M.T."/>
            <person name="Richter M."/>
            <person name="von Bergen M."/>
            <person name="Seifert J."/>
            <person name="Suarez A."/>
        </authorList>
    </citation>
    <scope>NUCLEOTIDE SEQUENCE</scope>
</reference>
<comment type="caution">
    <text evidence="4">The sequence shown here is derived from an EMBL/GenBank/DDBJ whole genome shotgun (WGS) entry which is preliminary data.</text>
</comment>
<dbReference type="GO" id="GO:0006520">
    <property type="term" value="P:amino acid metabolic process"/>
    <property type="evidence" value="ECO:0007669"/>
    <property type="project" value="InterPro"/>
</dbReference>
<gene>
    <name evidence="4" type="ORF">LEA_14330</name>
</gene>
<comment type="cofactor">
    <cofactor evidence="1">
        <name>pyridoxal 5'-phosphate</name>
        <dbReference type="ChEBI" id="CHEBI:597326"/>
    </cofactor>
</comment>
<keyword evidence="4" id="KW-0456">Lyase</keyword>
<dbReference type="GO" id="GO:0016829">
    <property type="term" value="F:lyase activity"/>
    <property type="evidence" value="ECO:0007669"/>
    <property type="project" value="UniProtKB-KW"/>
</dbReference>
<feature type="domain" description="Aromatic amino acid beta-eliminating lyase/threonine aldolase" evidence="3">
    <location>
        <begin position="1"/>
        <end position="189"/>
    </location>
</feature>
<dbReference type="PANTHER" id="PTHR32325:SF4">
    <property type="entry name" value="TRYPTOPHANASE"/>
    <property type="match status" value="1"/>
</dbReference>
<proteinExistence type="predicted"/>
<evidence type="ECO:0000259" key="3">
    <source>
        <dbReference type="Pfam" id="PF01212"/>
    </source>
</evidence>
<dbReference type="EMBL" id="AJWY01009739">
    <property type="protein sequence ID" value="EKC57493.1"/>
    <property type="molecule type" value="Genomic_DNA"/>
</dbReference>
<keyword evidence="2" id="KW-0663">Pyridoxal phosphate</keyword>